<gene>
    <name evidence="1" type="ORF">M8C21_022173</name>
</gene>
<organism evidence="1 2">
    <name type="scientific">Ambrosia artemisiifolia</name>
    <name type="common">Common ragweed</name>
    <dbReference type="NCBI Taxonomy" id="4212"/>
    <lineage>
        <taxon>Eukaryota</taxon>
        <taxon>Viridiplantae</taxon>
        <taxon>Streptophyta</taxon>
        <taxon>Embryophyta</taxon>
        <taxon>Tracheophyta</taxon>
        <taxon>Spermatophyta</taxon>
        <taxon>Magnoliopsida</taxon>
        <taxon>eudicotyledons</taxon>
        <taxon>Gunneridae</taxon>
        <taxon>Pentapetalae</taxon>
        <taxon>asterids</taxon>
        <taxon>campanulids</taxon>
        <taxon>Asterales</taxon>
        <taxon>Asteraceae</taxon>
        <taxon>Asteroideae</taxon>
        <taxon>Heliantheae alliance</taxon>
        <taxon>Heliantheae</taxon>
        <taxon>Ambrosia</taxon>
    </lineage>
</organism>
<dbReference type="EMBL" id="JAMZMK010002213">
    <property type="protein sequence ID" value="KAI7754963.1"/>
    <property type="molecule type" value="Genomic_DNA"/>
</dbReference>
<sequence>MESNIQSNPTLMEYLCNEAVNAESGSPIVVVRNNFVAVSDKEEEDVTDGGANNEYIQVGVSLCAFHVGGSSSKVGLAVMETGAEDGEVTFEGSCFSVKTFNDIHNHNLFEQHSRDLNKISRKLSYSTKQFIHNMSLNRIGPVKAHRLDSQRYRQRVAECKTSSTVFVGITELPIEQHAFVSYTHAVFEEVKKEIVKGKF</sequence>
<evidence type="ECO:0000313" key="2">
    <source>
        <dbReference type="Proteomes" id="UP001206925"/>
    </source>
</evidence>
<dbReference type="Proteomes" id="UP001206925">
    <property type="component" value="Unassembled WGS sequence"/>
</dbReference>
<name>A0AAD5GX82_AMBAR</name>
<dbReference type="AlphaFoldDB" id="A0AAD5GX82"/>
<accession>A0AAD5GX82</accession>
<protein>
    <recommendedName>
        <fullName evidence="3">Protein FAR1-RELATED SEQUENCE</fullName>
    </recommendedName>
</protein>
<evidence type="ECO:0000313" key="1">
    <source>
        <dbReference type="EMBL" id="KAI7754963.1"/>
    </source>
</evidence>
<comment type="caution">
    <text evidence="1">The sequence shown here is derived from an EMBL/GenBank/DDBJ whole genome shotgun (WGS) entry which is preliminary data.</text>
</comment>
<evidence type="ECO:0008006" key="3">
    <source>
        <dbReference type="Google" id="ProtNLM"/>
    </source>
</evidence>
<keyword evidence="2" id="KW-1185">Reference proteome</keyword>
<reference evidence="1" key="1">
    <citation type="submission" date="2022-06" db="EMBL/GenBank/DDBJ databases">
        <title>Uncovering the hologenomic basis of an extraordinary plant invasion.</title>
        <authorList>
            <person name="Bieker V.C."/>
            <person name="Martin M.D."/>
            <person name="Gilbert T."/>
            <person name="Hodgins K."/>
            <person name="Battlay P."/>
            <person name="Petersen B."/>
            <person name="Wilson J."/>
        </authorList>
    </citation>
    <scope>NUCLEOTIDE SEQUENCE</scope>
    <source>
        <strain evidence="1">AA19_3_7</strain>
        <tissue evidence="1">Leaf</tissue>
    </source>
</reference>
<proteinExistence type="predicted"/>